<dbReference type="InterPro" id="IPR035649">
    <property type="entry name" value="EFG_V"/>
</dbReference>
<evidence type="ECO:0000313" key="7">
    <source>
        <dbReference type="Proteomes" id="UP000318711"/>
    </source>
</evidence>
<keyword evidence="3" id="KW-0648">Protein biosynthesis</keyword>
<dbReference type="Proteomes" id="UP000318711">
    <property type="component" value="Unassembled WGS sequence"/>
</dbReference>
<dbReference type="InterPro" id="IPR000640">
    <property type="entry name" value="EFG_V-like"/>
</dbReference>
<comment type="caution">
    <text evidence="6">The sequence shown here is derived from an EMBL/GenBank/DDBJ whole genome shotgun (WGS) entry which is preliminary data.</text>
</comment>
<dbReference type="Pfam" id="PF00679">
    <property type="entry name" value="EFG_C"/>
    <property type="match status" value="1"/>
</dbReference>
<keyword evidence="2 6" id="KW-0251">Elongation factor</keyword>
<evidence type="ECO:0000259" key="5">
    <source>
        <dbReference type="SMART" id="SM00838"/>
    </source>
</evidence>
<dbReference type="FunFam" id="3.30.70.240:FF:000001">
    <property type="entry name" value="Elongation factor G"/>
    <property type="match status" value="1"/>
</dbReference>
<accession>A0A554LV85</accession>
<name>A0A554LV85_9BACT</name>
<reference evidence="6 7" key="1">
    <citation type="submission" date="2017-07" db="EMBL/GenBank/DDBJ databases">
        <title>Mechanisms for carbon and nitrogen cycling indicate functional differentiation within the Candidate Phyla Radiation.</title>
        <authorList>
            <person name="Danczak R.E."/>
            <person name="Johnston M.D."/>
            <person name="Kenah C."/>
            <person name="Slattery M."/>
            <person name="Wrighton K.C."/>
            <person name="Wilkins M.J."/>
        </authorList>
    </citation>
    <scope>NUCLEOTIDE SEQUENCE [LARGE SCALE GENOMIC DNA]</scope>
    <source>
        <strain evidence="6">Licking1014_2</strain>
    </source>
</reference>
<organism evidence="6 7">
    <name type="scientific">Candidatus Berkelbacteria bacterium Licking1014_2</name>
    <dbReference type="NCBI Taxonomy" id="2017146"/>
    <lineage>
        <taxon>Bacteria</taxon>
        <taxon>Candidatus Berkelbacteria</taxon>
    </lineage>
</organism>
<dbReference type="GO" id="GO:0003746">
    <property type="term" value="F:translation elongation factor activity"/>
    <property type="evidence" value="ECO:0007669"/>
    <property type="project" value="UniProtKB-KW"/>
</dbReference>
<dbReference type="Gene3D" id="3.30.70.240">
    <property type="match status" value="1"/>
</dbReference>
<sequence>EIAFEIAGSMALQSACRQAKLVLLEPIMKLEVITPEKSMGEVVGDLSSKRGQIQEMVDRGQLKFIRAAAPLAELFGYATALRSLTQGRASFNLEFLDYQQVPANISEEIVSGRSK</sequence>
<dbReference type="GO" id="GO:0032790">
    <property type="term" value="P:ribosome disassembly"/>
    <property type="evidence" value="ECO:0007669"/>
    <property type="project" value="TreeGrafter"/>
</dbReference>
<evidence type="ECO:0000256" key="2">
    <source>
        <dbReference type="ARBA" id="ARBA00022768"/>
    </source>
</evidence>
<dbReference type="PANTHER" id="PTHR43261:SF1">
    <property type="entry name" value="RIBOSOME-RELEASING FACTOR 2, MITOCHONDRIAL"/>
    <property type="match status" value="1"/>
</dbReference>
<dbReference type="CDD" id="cd03713">
    <property type="entry name" value="EFG_mtEFG_C"/>
    <property type="match status" value="1"/>
</dbReference>
<dbReference type="GO" id="GO:0005525">
    <property type="term" value="F:GTP binding"/>
    <property type="evidence" value="ECO:0007669"/>
    <property type="project" value="UniProtKB-KW"/>
</dbReference>
<protein>
    <submittedName>
        <fullName evidence="6">Elongation factor G</fullName>
    </submittedName>
</protein>
<gene>
    <name evidence="6" type="ORF">CEN88_258</name>
</gene>
<feature type="non-terminal residue" evidence="6">
    <location>
        <position position="1"/>
    </location>
</feature>
<dbReference type="SUPFAM" id="SSF54980">
    <property type="entry name" value="EF-G C-terminal domain-like"/>
    <property type="match status" value="1"/>
</dbReference>
<dbReference type="EMBL" id="VMGL01000027">
    <property type="protein sequence ID" value="TSC96780.1"/>
    <property type="molecule type" value="Genomic_DNA"/>
</dbReference>
<keyword evidence="1" id="KW-0547">Nucleotide-binding</keyword>
<dbReference type="InterPro" id="IPR035647">
    <property type="entry name" value="EFG_III/V"/>
</dbReference>
<proteinExistence type="predicted"/>
<dbReference type="InterPro" id="IPR014721">
    <property type="entry name" value="Ribsml_uS5_D2-typ_fold_subgr"/>
</dbReference>
<dbReference type="PANTHER" id="PTHR43261">
    <property type="entry name" value="TRANSLATION ELONGATION FACTOR G-RELATED"/>
    <property type="match status" value="1"/>
</dbReference>
<evidence type="ECO:0000256" key="1">
    <source>
        <dbReference type="ARBA" id="ARBA00022741"/>
    </source>
</evidence>
<keyword evidence="4" id="KW-0342">GTP-binding</keyword>
<dbReference type="AlphaFoldDB" id="A0A554LV85"/>
<evidence type="ECO:0000256" key="3">
    <source>
        <dbReference type="ARBA" id="ARBA00022917"/>
    </source>
</evidence>
<evidence type="ECO:0000256" key="4">
    <source>
        <dbReference type="ARBA" id="ARBA00023134"/>
    </source>
</evidence>
<dbReference type="Gene3D" id="3.30.230.10">
    <property type="match status" value="1"/>
</dbReference>
<evidence type="ECO:0000313" key="6">
    <source>
        <dbReference type="EMBL" id="TSC96780.1"/>
    </source>
</evidence>
<feature type="domain" description="Elongation factor EFG" evidence="5">
    <location>
        <begin position="22"/>
        <end position="109"/>
    </location>
</feature>
<dbReference type="SMART" id="SM00838">
    <property type="entry name" value="EFG_C"/>
    <property type="match status" value="1"/>
</dbReference>